<dbReference type="RefSeq" id="WP_368006464.1">
    <property type="nucleotide sequence ID" value="NZ_JAMXFF010000014.1"/>
</dbReference>
<feature type="region of interest" description="Disordered" evidence="1">
    <location>
        <begin position="1"/>
        <end position="173"/>
    </location>
</feature>
<reference evidence="2 3" key="1">
    <citation type="journal article" date="2022" name="Front. Microbiol.">
        <title>High genomic differentiation and limited gene flow indicate recent cryptic speciation within the genus Laspinema (cyanobacteria).</title>
        <authorList>
            <person name="Stanojkovic A."/>
            <person name="Skoupy S."/>
            <person name="Skaloud P."/>
            <person name="Dvorak P."/>
        </authorList>
    </citation>
    <scope>NUCLEOTIDE SEQUENCE [LARGE SCALE GENOMIC DNA]</scope>
    <source>
        <strain evidence="2 3">D2a</strain>
    </source>
</reference>
<feature type="compositionally biased region" description="Basic and acidic residues" evidence="1">
    <location>
        <begin position="163"/>
        <end position="173"/>
    </location>
</feature>
<protein>
    <submittedName>
        <fullName evidence="2">Uncharacterized protein</fullName>
    </submittedName>
</protein>
<dbReference type="Proteomes" id="UP001525890">
    <property type="component" value="Unassembled WGS sequence"/>
</dbReference>
<name>A0ABT2MQ12_9CYAN</name>
<feature type="compositionally biased region" description="Polar residues" evidence="1">
    <location>
        <begin position="72"/>
        <end position="81"/>
    </location>
</feature>
<gene>
    <name evidence="2" type="ORF">NG799_10875</name>
</gene>
<comment type="caution">
    <text evidence="2">The sequence shown here is derived from an EMBL/GenBank/DDBJ whole genome shotgun (WGS) entry which is preliminary data.</text>
</comment>
<evidence type="ECO:0000313" key="2">
    <source>
        <dbReference type="EMBL" id="MCT7966837.1"/>
    </source>
</evidence>
<feature type="compositionally biased region" description="Polar residues" evidence="1">
    <location>
        <begin position="35"/>
        <end position="44"/>
    </location>
</feature>
<proteinExistence type="predicted"/>
<feature type="compositionally biased region" description="Basic and acidic residues" evidence="1">
    <location>
        <begin position="83"/>
        <end position="98"/>
    </location>
</feature>
<evidence type="ECO:0000313" key="3">
    <source>
        <dbReference type="Proteomes" id="UP001525890"/>
    </source>
</evidence>
<evidence type="ECO:0000256" key="1">
    <source>
        <dbReference type="SAM" id="MobiDB-lite"/>
    </source>
</evidence>
<accession>A0ABT2MQ12</accession>
<dbReference type="EMBL" id="JAMXFF010000014">
    <property type="protein sequence ID" value="MCT7966837.1"/>
    <property type="molecule type" value="Genomic_DNA"/>
</dbReference>
<organism evidence="2 3">
    <name type="scientific">Laspinema palackyanum D2a</name>
    <dbReference type="NCBI Taxonomy" id="2953684"/>
    <lineage>
        <taxon>Bacteria</taxon>
        <taxon>Bacillati</taxon>
        <taxon>Cyanobacteriota</taxon>
        <taxon>Cyanophyceae</taxon>
        <taxon>Oscillatoriophycideae</taxon>
        <taxon>Oscillatoriales</taxon>
        <taxon>Laspinemataceae</taxon>
        <taxon>Laspinema</taxon>
        <taxon>Laspinema palackyanum</taxon>
    </lineage>
</organism>
<keyword evidence="3" id="KW-1185">Reference proteome</keyword>
<sequence>MKKIRTLVQRKSQKKYPQASTVEGQFESRPFPSPTEASPEQTPGVQAESEGKKRQGFNFANIDIFPPEESETSGVQPTIQRQGGDRRESEAELIKPDAEATATPETLQLKEEEDLPTQATATPETLQLKEEEELQTQATATPEEELTVNAAPETALQRKGKDRHAPVDDRHSISDPYIEPTRWLETLKRERVADLFRTPGGLDGHVEQIQIEINRLISERNRRKLEGQTGEEVVQYTTALNTLRNSLIASAQSAEFDFAKFGITFAPLGSDLYLECDQGQVKVDGKPV</sequence>